<dbReference type="SMART" id="SM00233">
    <property type="entry name" value="PH"/>
    <property type="match status" value="2"/>
</dbReference>
<evidence type="ECO:0000259" key="2">
    <source>
        <dbReference type="PROSITE" id="PS50003"/>
    </source>
</evidence>
<gene>
    <name evidence="3" type="ORF">KCU98_g21396</name>
</gene>
<feature type="compositionally biased region" description="Polar residues" evidence="1">
    <location>
        <begin position="250"/>
        <end position="262"/>
    </location>
</feature>
<protein>
    <submittedName>
        <fullName evidence="3">PH-domain-containing protein</fullName>
    </submittedName>
</protein>
<reference evidence="3" key="2">
    <citation type="submission" date="2021-08" db="EMBL/GenBank/DDBJ databases">
        <authorList>
            <person name="Gostincar C."/>
            <person name="Sun X."/>
            <person name="Song Z."/>
            <person name="Gunde-Cimerman N."/>
        </authorList>
    </citation>
    <scope>NUCLEOTIDE SEQUENCE</scope>
    <source>
        <strain evidence="3">EXF-9298</strain>
    </source>
</reference>
<evidence type="ECO:0000313" key="4">
    <source>
        <dbReference type="Proteomes" id="UP000729357"/>
    </source>
</evidence>
<dbReference type="AlphaFoldDB" id="A0A9P8JI24"/>
<dbReference type="PANTHER" id="PTHR12752">
    <property type="entry name" value="PHOSPHOINOSITOL 3-PHOSPHATE-BINDING PROTEIN"/>
    <property type="match status" value="1"/>
</dbReference>
<feature type="compositionally biased region" description="Low complexity" evidence="1">
    <location>
        <begin position="29"/>
        <end position="48"/>
    </location>
</feature>
<feature type="region of interest" description="Disordered" evidence="1">
    <location>
        <begin position="18"/>
        <end position="48"/>
    </location>
</feature>
<dbReference type="PANTHER" id="PTHR12752:SF9">
    <property type="entry name" value="KRAMER, ISOFORM I"/>
    <property type="match status" value="1"/>
</dbReference>
<sequence length="435" mass="48837">TPRRPVFIARLAMAAVMSQPPQHHATPRPINTQSNNININPSNPQSLPSSVQNLRSGQLTLDTFSPVNQNGSFEFDRIIKSGQVSKRTRKTKSWKPIYIVLRPNLLSIYRDKAETKLRHQITLSDLTAIARQKDPKGKAKHVFALFSPSRNYHLEAASDQDAQDWVQLIRREARIDQNEEEIVLASPGGAKSTYRGFERHTDHTINQDIPQGYSSSDAETSVYNPPIRRPKHALHSKRRPSHTLDYSGPENASYSDFSDSQGPSARMSSLSLTLAENQSQHVPPLAGANTIYGANTRTPLAPRNVSQTSGIQTVKQDEERVICQGWIYMLKSKSGVRQWKKIWMVLRPKSLALYKNEEEYAAVLLIPFHNIIDAVEINPISKSKQFCLQLITEERNYRMCAPDDDGLARWLGAVKSLLVKRKEMAGGIQRAGTGA</sequence>
<dbReference type="CDD" id="cd13298">
    <property type="entry name" value="PH1_PH_fungal"/>
    <property type="match status" value="1"/>
</dbReference>
<accession>A0A9P8JI24</accession>
<name>A0A9P8JI24_AURME</name>
<dbReference type="InterPro" id="IPR011993">
    <property type="entry name" value="PH-like_dom_sf"/>
</dbReference>
<proteinExistence type="predicted"/>
<feature type="domain" description="PH" evidence="2">
    <location>
        <begin position="77"/>
        <end position="174"/>
    </location>
</feature>
<organism evidence="3 4">
    <name type="scientific">Aureobasidium melanogenum</name>
    <name type="common">Aureobasidium pullulans var. melanogenum</name>
    <dbReference type="NCBI Taxonomy" id="46634"/>
    <lineage>
        <taxon>Eukaryota</taxon>
        <taxon>Fungi</taxon>
        <taxon>Dikarya</taxon>
        <taxon>Ascomycota</taxon>
        <taxon>Pezizomycotina</taxon>
        <taxon>Dothideomycetes</taxon>
        <taxon>Dothideomycetidae</taxon>
        <taxon>Dothideales</taxon>
        <taxon>Saccotheciaceae</taxon>
        <taxon>Aureobasidium</taxon>
    </lineage>
</organism>
<evidence type="ECO:0000313" key="3">
    <source>
        <dbReference type="EMBL" id="KAG9925978.1"/>
    </source>
</evidence>
<feature type="compositionally biased region" description="Basic residues" evidence="1">
    <location>
        <begin position="228"/>
        <end position="241"/>
    </location>
</feature>
<dbReference type="Gene3D" id="2.30.29.30">
    <property type="entry name" value="Pleckstrin-homology domain (PH domain)/Phosphotyrosine-binding domain (PTB)"/>
    <property type="match status" value="2"/>
</dbReference>
<feature type="non-terminal residue" evidence="3">
    <location>
        <position position="1"/>
    </location>
</feature>
<feature type="non-terminal residue" evidence="3">
    <location>
        <position position="435"/>
    </location>
</feature>
<feature type="compositionally biased region" description="Polar residues" evidence="1">
    <location>
        <begin position="206"/>
        <end position="223"/>
    </location>
</feature>
<dbReference type="InterPro" id="IPR001849">
    <property type="entry name" value="PH_domain"/>
</dbReference>
<dbReference type="EMBL" id="JAHFXS010007444">
    <property type="protein sequence ID" value="KAG9925978.1"/>
    <property type="molecule type" value="Genomic_DNA"/>
</dbReference>
<dbReference type="Pfam" id="PF00169">
    <property type="entry name" value="PH"/>
    <property type="match status" value="2"/>
</dbReference>
<feature type="region of interest" description="Disordered" evidence="1">
    <location>
        <begin position="200"/>
        <end position="262"/>
    </location>
</feature>
<dbReference type="Proteomes" id="UP000729357">
    <property type="component" value="Unassembled WGS sequence"/>
</dbReference>
<evidence type="ECO:0000256" key="1">
    <source>
        <dbReference type="SAM" id="MobiDB-lite"/>
    </source>
</evidence>
<dbReference type="CDD" id="cd13299">
    <property type="entry name" value="PH2_PH_fungal"/>
    <property type="match status" value="1"/>
</dbReference>
<dbReference type="PROSITE" id="PS50003">
    <property type="entry name" value="PH_DOMAIN"/>
    <property type="match status" value="2"/>
</dbReference>
<dbReference type="SUPFAM" id="SSF50729">
    <property type="entry name" value="PH domain-like"/>
    <property type="match status" value="2"/>
</dbReference>
<comment type="caution">
    <text evidence="3">The sequence shown here is derived from an EMBL/GenBank/DDBJ whole genome shotgun (WGS) entry which is preliminary data.</text>
</comment>
<reference evidence="3" key="1">
    <citation type="journal article" date="2021" name="J Fungi (Basel)">
        <title>Virulence traits and population genomics of the black yeast Aureobasidium melanogenum.</title>
        <authorList>
            <person name="Cernosa A."/>
            <person name="Sun X."/>
            <person name="Gostincar C."/>
            <person name="Fang C."/>
            <person name="Gunde-Cimerman N."/>
            <person name="Song Z."/>
        </authorList>
    </citation>
    <scope>NUCLEOTIDE SEQUENCE</scope>
    <source>
        <strain evidence="3">EXF-9298</strain>
    </source>
</reference>
<feature type="domain" description="PH" evidence="2">
    <location>
        <begin position="320"/>
        <end position="419"/>
    </location>
</feature>
<keyword evidence="4" id="KW-1185">Reference proteome</keyword>